<keyword evidence="1" id="KW-1133">Transmembrane helix</keyword>
<dbReference type="Proteomes" id="UP000178068">
    <property type="component" value="Unassembled WGS sequence"/>
</dbReference>
<evidence type="ECO:0000256" key="1">
    <source>
        <dbReference type="SAM" id="Phobius"/>
    </source>
</evidence>
<keyword evidence="1" id="KW-0472">Membrane</keyword>
<feature type="transmembrane region" description="Helical" evidence="1">
    <location>
        <begin position="32"/>
        <end position="53"/>
    </location>
</feature>
<reference evidence="2 3" key="1">
    <citation type="journal article" date="2016" name="Nat. Commun.">
        <title>Thousands of microbial genomes shed light on interconnected biogeochemical processes in an aquifer system.</title>
        <authorList>
            <person name="Anantharaman K."/>
            <person name="Brown C.T."/>
            <person name="Hug L.A."/>
            <person name="Sharon I."/>
            <person name="Castelle C.J."/>
            <person name="Probst A.J."/>
            <person name="Thomas B.C."/>
            <person name="Singh A."/>
            <person name="Wilkins M.J."/>
            <person name="Karaoz U."/>
            <person name="Brodie E.L."/>
            <person name="Williams K.H."/>
            <person name="Hubbard S.S."/>
            <person name="Banfield J.F."/>
        </authorList>
    </citation>
    <scope>NUCLEOTIDE SEQUENCE [LARGE SCALE GENOMIC DNA]</scope>
</reference>
<organism evidence="2 3">
    <name type="scientific">Candidatus Woykebacteria bacterium RIFCSPHIGHO2_12_FULL_45_10</name>
    <dbReference type="NCBI Taxonomy" id="1802603"/>
    <lineage>
        <taxon>Bacteria</taxon>
        <taxon>Candidatus Woykeibacteriota</taxon>
    </lineage>
</organism>
<gene>
    <name evidence="2" type="ORF">A3F35_01255</name>
</gene>
<sequence>MLKFRLFPTRPKIKALPRVFSIQKVHHPKIRFLAAIEVILILIVILGTAVGFLNFKKISPAKFFGNLPLTLVPKQATESVQKRVSFEEQVKSLLKDSSAVVAKSETTAEGSLLITAGEGTKIYFNASRDPAEQVTTLQTVLSKAKIDGKQVKKVDFRFDKLVVEY</sequence>
<protein>
    <submittedName>
        <fullName evidence="2">Uncharacterized protein</fullName>
    </submittedName>
</protein>
<dbReference type="STRING" id="1802603.A3F35_01255"/>
<evidence type="ECO:0000313" key="2">
    <source>
        <dbReference type="EMBL" id="OGY30254.1"/>
    </source>
</evidence>
<comment type="caution">
    <text evidence="2">The sequence shown here is derived from an EMBL/GenBank/DDBJ whole genome shotgun (WGS) entry which is preliminary data.</text>
</comment>
<accession>A0A1G1WRF7</accession>
<name>A0A1G1WRF7_9BACT</name>
<evidence type="ECO:0000313" key="3">
    <source>
        <dbReference type="Proteomes" id="UP000178068"/>
    </source>
</evidence>
<keyword evidence="1" id="KW-0812">Transmembrane</keyword>
<dbReference type="AlphaFoldDB" id="A0A1G1WRF7"/>
<dbReference type="EMBL" id="MHCZ01000010">
    <property type="protein sequence ID" value="OGY30254.1"/>
    <property type="molecule type" value="Genomic_DNA"/>
</dbReference>
<proteinExistence type="predicted"/>